<evidence type="ECO:0000313" key="2">
    <source>
        <dbReference type="Proteomes" id="UP000176532"/>
    </source>
</evidence>
<evidence type="ECO:0000313" key="1">
    <source>
        <dbReference type="EMBL" id="OGH68244.1"/>
    </source>
</evidence>
<dbReference type="EMBL" id="MFQD01000002">
    <property type="protein sequence ID" value="OGH68244.1"/>
    <property type="molecule type" value="Genomic_DNA"/>
</dbReference>
<sequence>MFLASAIAMTDGEYSMVAMTETSPDAWGGVVAVICVGLSTVNWTEVPPIVTLLTPMKLVPVIMTVCPPAVGPVFGEMSDIIRGSANDTETGRAIRMKRTRLSIFSAGCRLTV</sequence>
<gene>
    <name evidence="1" type="ORF">A3C15_03520</name>
</gene>
<reference evidence="1 2" key="1">
    <citation type="journal article" date="2016" name="Nat. Commun.">
        <title>Thousands of microbial genomes shed light on interconnected biogeochemical processes in an aquifer system.</title>
        <authorList>
            <person name="Anantharaman K."/>
            <person name="Brown C.T."/>
            <person name="Hug L.A."/>
            <person name="Sharon I."/>
            <person name="Castelle C.J."/>
            <person name="Probst A.J."/>
            <person name="Thomas B.C."/>
            <person name="Singh A."/>
            <person name="Wilkins M.J."/>
            <person name="Karaoz U."/>
            <person name="Brodie E.L."/>
            <person name="Williams K.H."/>
            <person name="Hubbard S.S."/>
            <person name="Banfield J.F."/>
        </authorList>
    </citation>
    <scope>NUCLEOTIDE SEQUENCE [LARGE SCALE GENOMIC DNA]</scope>
</reference>
<protein>
    <submittedName>
        <fullName evidence="1">Uncharacterized protein</fullName>
    </submittedName>
</protein>
<comment type="caution">
    <text evidence="1">The sequence shown here is derived from an EMBL/GenBank/DDBJ whole genome shotgun (WGS) entry which is preliminary data.</text>
</comment>
<name>A0A1F6M9E5_9BACT</name>
<proteinExistence type="predicted"/>
<dbReference type="AlphaFoldDB" id="A0A1F6M9E5"/>
<organism evidence="1 2">
    <name type="scientific">Candidatus Magasanikbacteria bacterium RIFCSPHIGHO2_02_FULL_50_9b</name>
    <dbReference type="NCBI Taxonomy" id="1798682"/>
    <lineage>
        <taxon>Bacteria</taxon>
        <taxon>Candidatus Magasanikiibacteriota</taxon>
    </lineage>
</organism>
<accession>A0A1F6M9E5</accession>
<dbReference type="Proteomes" id="UP000176532">
    <property type="component" value="Unassembled WGS sequence"/>
</dbReference>